<proteinExistence type="predicted"/>
<dbReference type="InterPro" id="IPR029051">
    <property type="entry name" value="DUF4352"/>
</dbReference>
<keyword evidence="4" id="KW-1185">Reference proteome</keyword>
<dbReference type="InterPro" id="IPR029050">
    <property type="entry name" value="Immunoprotect_excell_Ig-like"/>
</dbReference>
<dbReference type="Pfam" id="PF11611">
    <property type="entry name" value="DUF4352"/>
    <property type="match status" value="1"/>
</dbReference>
<dbReference type="EMBL" id="CP124689">
    <property type="protein sequence ID" value="WGX77568.1"/>
    <property type="molecule type" value="Genomic_DNA"/>
</dbReference>
<evidence type="ECO:0000256" key="1">
    <source>
        <dbReference type="ARBA" id="ARBA00022729"/>
    </source>
</evidence>
<reference evidence="3 4" key="1">
    <citation type="submission" date="2023-04" db="EMBL/GenBank/DDBJ databases">
        <title>Bacteria Genome Submission.</title>
        <authorList>
            <person name="Isaac P."/>
        </authorList>
    </citation>
    <scope>NUCLEOTIDE SEQUENCE [LARGE SCALE GENOMIC DNA]</scope>
    <source>
        <strain evidence="3 4">SampleS7P1</strain>
        <plasmid evidence="3 4">unnamed4</plasmid>
    </source>
</reference>
<protein>
    <submittedName>
        <fullName evidence="3">DUF4352 domain-containing protein</fullName>
    </submittedName>
</protein>
<evidence type="ECO:0000313" key="4">
    <source>
        <dbReference type="Proteomes" id="UP001239169"/>
    </source>
</evidence>
<gene>
    <name evidence="3" type="ORF">QJS64_20365</name>
</gene>
<dbReference type="Proteomes" id="UP001239169">
    <property type="component" value="Plasmid unnamed4"/>
</dbReference>
<organism evidence="3 4">
    <name type="scientific">Paraclostridium bifermentans</name>
    <name type="common">Clostridium bifermentans</name>
    <dbReference type="NCBI Taxonomy" id="1490"/>
    <lineage>
        <taxon>Bacteria</taxon>
        <taxon>Bacillati</taxon>
        <taxon>Bacillota</taxon>
        <taxon>Clostridia</taxon>
        <taxon>Peptostreptococcales</taxon>
        <taxon>Peptostreptococcaceae</taxon>
        <taxon>Paraclostridium</taxon>
    </lineage>
</organism>
<sequence>MENSKETNNSKVKLIGLNQEEVFNNIGMKVLKAEESNGINNESGTSKPSGKFIILELELKNNDKQAIQYSSDQFMLNSGDSTYQVDDTAFDAMGNLNNQESIFNKNQDFIGAYDNFNPGISKKHI</sequence>
<feature type="domain" description="DUF4352" evidence="2">
    <location>
        <begin position="17"/>
        <end position="90"/>
    </location>
</feature>
<accession>A0ABY8RA75</accession>
<keyword evidence="3" id="KW-0614">Plasmid</keyword>
<name>A0ABY8RA75_PARBF</name>
<geneLocation type="plasmid" evidence="3 4">
    <name>unnamed4</name>
</geneLocation>
<keyword evidence="1" id="KW-0732">Signal</keyword>
<dbReference type="Gene3D" id="2.60.40.1240">
    <property type="match status" value="1"/>
</dbReference>
<evidence type="ECO:0000259" key="2">
    <source>
        <dbReference type="Pfam" id="PF11611"/>
    </source>
</evidence>
<evidence type="ECO:0000313" key="3">
    <source>
        <dbReference type="EMBL" id="WGX77568.1"/>
    </source>
</evidence>